<dbReference type="EMBL" id="VLIF01000037">
    <property type="protein sequence ID" value="NAO79329.1"/>
    <property type="molecule type" value="Genomic_DNA"/>
</dbReference>
<proteinExistence type="predicted"/>
<accession>A0A6B2B267</accession>
<name>A0A6B2B267_PSESX</name>
<comment type="caution">
    <text evidence="1">The sequence shown here is derived from an EMBL/GenBank/DDBJ whole genome shotgun (WGS) entry which is preliminary data.</text>
</comment>
<gene>
    <name evidence="1" type="ORF">PspP123CL_26055</name>
</gene>
<evidence type="ECO:0000313" key="1">
    <source>
        <dbReference type="EMBL" id="NAO79329.1"/>
    </source>
</evidence>
<organism evidence="1">
    <name type="scientific">Pseudomonas syringae</name>
    <dbReference type="NCBI Taxonomy" id="317"/>
    <lineage>
        <taxon>Bacteria</taxon>
        <taxon>Pseudomonadati</taxon>
        <taxon>Pseudomonadota</taxon>
        <taxon>Gammaproteobacteria</taxon>
        <taxon>Pseudomonadales</taxon>
        <taxon>Pseudomonadaceae</taxon>
        <taxon>Pseudomonas</taxon>
    </lineage>
</organism>
<dbReference type="AlphaFoldDB" id="A0A6B2B267"/>
<protein>
    <submittedName>
        <fullName evidence="1">Uncharacterized protein</fullName>
    </submittedName>
</protein>
<reference evidence="1" key="1">
    <citation type="journal article" date="2020" name="Phytopathology">
        <title>Zucchini vein clearing disease is caused by several lineages within Pseudomonas syringae species complex.</title>
        <authorList>
            <person name="Lacault C."/>
            <person name="Briand M."/>
            <person name="Jacques M.A."/>
            <person name="Darrasse A."/>
        </authorList>
    </citation>
    <scope>NUCLEOTIDE SEQUENCE</scope>
    <source>
        <strain evidence="1">P123</strain>
    </source>
</reference>
<sequence>MPQTRHENHLRHGKFIPLKGLAAAARQMHGACPLIPSNDTGHIIDFFVLRHKKFFQNGAGKCYFQCSSDRSAILLESNLTDR</sequence>